<evidence type="ECO:0000313" key="2">
    <source>
        <dbReference type="Proteomes" id="UP000011721"/>
    </source>
</evidence>
<dbReference type="EMBL" id="CP003985">
    <property type="protein sequence ID" value="AGF77484.1"/>
    <property type="molecule type" value="Genomic_DNA"/>
</dbReference>
<accession>M1NCM6</accession>
<dbReference type="KEGG" id="dsf:UWK_00910"/>
<reference evidence="2" key="1">
    <citation type="journal article" date="2013" name="Stand. Genomic Sci.">
        <title>Complete genome sequence of Desulfocapsa sulfexigens, a marine deltaproteobacterium specialized in disproportionating inorganic sulfur compounds.</title>
        <authorList>
            <person name="Finster K.W."/>
            <person name="Kjeldsen K.U."/>
            <person name="Kube M."/>
            <person name="Reinhardt R."/>
            <person name="Mussmann M."/>
            <person name="Amann R."/>
            <person name="Schreiber L."/>
        </authorList>
    </citation>
    <scope>NUCLEOTIDE SEQUENCE [LARGE SCALE GENOMIC DNA]</scope>
    <source>
        <strain evidence="2">DSM 10523 / SB164P1</strain>
    </source>
</reference>
<name>M1NCM6_DESSD</name>
<keyword evidence="2" id="KW-1185">Reference proteome</keyword>
<evidence type="ECO:0000313" key="1">
    <source>
        <dbReference type="EMBL" id="AGF77484.1"/>
    </source>
</evidence>
<dbReference type="AlphaFoldDB" id="M1NCM6"/>
<proteinExistence type="predicted"/>
<dbReference type="RefSeq" id="WP_015403180.1">
    <property type="nucleotide sequence ID" value="NC_020304.1"/>
</dbReference>
<dbReference type="HOGENOM" id="CLU_2681650_0_0_7"/>
<dbReference type="Proteomes" id="UP000011721">
    <property type="component" value="Chromosome"/>
</dbReference>
<organism evidence="1 2">
    <name type="scientific">Desulfocapsa sulfexigens (strain DSM 10523 / SB164P1)</name>
    <dbReference type="NCBI Taxonomy" id="1167006"/>
    <lineage>
        <taxon>Bacteria</taxon>
        <taxon>Pseudomonadati</taxon>
        <taxon>Thermodesulfobacteriota</taxon>
        <taxon>Desulfobulbia</taxon>
        <taxon>Desulfobulbales</taxon>
        <taxon>Desulfocapsaceae</taxon>
        <taxon>Desulfocapsa</taxon>
    </lineage>
</organism>
<dbReference type="OrthoDB" id="5422654at2"/>
<sequence>MNECSLNHFTESLEPWLNANYIRSIALDNSGRIVFSFIDGVSDVYRITDCNRSQIEAVCRDLQEKGIVVKGLE</sequence>
<gene>
    <name evidence="1" type="ordered locus">UWK_00910</name>
</gene>
<dbReference type="STRING" id="1167006.UWK_00910"/>
<protein>
    <submittedName>
        <fullName evidence="1">Uncharacterized protein</fullName>
    </submittedName>
</protein>